<sequence length="174" mass="17975">MAVSACTAKEGGAAVRPDQAVEPTSTVVSPSESAGRSTASLDPCKMLSAAELTGLGATYSRGEVPAYGEAGRTCQWVPKLSAASNVLPVVAVYVWDEQGLNDVHEIDGRGVRRGALNGREVAQAPGPDGCLIALAVSATSRVDVVVSSVDVSRQDRCSPAEKIAEIVELKLPDK</sequence>
<dbReference type="Pfam" id="PF12079">
    <property type="entry name" value="DUF3558"/>
    <property type="match status" value="1"/>
</dbReference>
<comment type="caution">
    <text evidence="2">The sequence shown here is derived from an EMBL/GenBank/DDBJ whole genome shotgun (WGS) entry which is preliminary data.</text>
</comment>
<dbReference type="RefSeq" id="WP_377514233.1">
    <property type="nucleotide sequence ID" value="NZ_JBHUOF010000049.1"/>
</dbReference>
<proteinExistence type="predicted"/>
<keyword evidence="3" id="KW-1185">Reference proteome</keyword>
<reference evidence="3" key="1">
    <citation type="journal article" date="2019" name="Int. J. Syst. Evol. Microbiol.">
        <title>The Global Catalogue of Microorganisms (GCM) 10K type strain sequencing project: providing services to taxonomists for standard genome sequencing and annotation.</title>
        <authorList>
            <consortium name="The Broad Institute Genomics Platform"/>
            <consortium name="The Broad Institute Genome Sequencing Center for Infectious Disease"/>
            <person name="Wu L."/>
            <person name="Ma J."/>
        </authorList>
    </citation>
    <scope>NUCLEOTIDE SEQUENCE [LARGE SCALE GENOMIC DNA]</scope>
    <source>
        <strain evidence="3">IBRC-M 10906</strain>
    </source>
</reference>
<protein>
    <submittedName>
        <fullName evidence="2">DUF3558 family protein</fullName>
    </submittedName>
</protein>
<dbReference type="InterPro" id="IPR024520">
    <property type="entry name" value="DUF3558"/>
</dbReference>
<organism evidence="2 3">
    <name type="scientific">Prauserella oleivorans</name>
    <dbReference type="NCBI Taxonomy" id="1478153"/>
    <lineage>
        <taxon>Bacteria</taxon>
        <taxon>Bacillati</taxon>
        <taxon>Actinomycetota</taxon>
        <taxon>Actinomycetes</taxon>
        <taxon>Pseudonocardiales</taxon>
        <taxon>Pseudonocardiaceae</taxon>
        <taxon>Prauserella</taxon>
    </lineage>
</organism>
<name>A0ABW5WI03_9PSEU</name>
<accession>A0ABW5WI03</accession>
<feature type="region of interest" description="Disordered" evidence="1">
    <location>
        <begin position="1"/>
        <end position="40"/>
    </location>
</feature>
<dbReference type="EMBL" id="JBHUOF010000049">
    <property type="protein sequence ID" value="MFD2803119.1"/>
    <property type="molecule type" value="Genomic_DNA"/>
</dbReference>
<evidence type="ECO:0000313" key="2">
    <source>
        <dbReference type="EMBL" id="MFD2803119.1"/>
    </source>
</evidence>
<feature type="compositionally biased region" description="Polar residues" evidence="1">
    <location>
        <begin position="22"/>
        <end position="40"/>
    </location>
</feature>
<gene>
    <name evidence="2" type="ORF">ACFS2C_27365</name>
</gene>
<evidence type="ECO:0000313" key="3">
    <source>
        <dbReference type="Proteomes" id="UP001597478"/>
    </source>
</evidence>
<evidence type="ECO:0000256" key="1">
    <source>
        <dbReference type="SAM" id="MobiDB-lite"/>
    </source>
</evidence>
<dbReference type="Proteomes" id="UP001597478">
    <property type="component" value="Unassembled WGS sequence"/>
</dbReference>